<sequence length="511" mass="56290">MVYDFKQVPHSSSLEWTPCFTNYTCANLLVPFDYEDASVGNVNVAFIRWETPNQPAMGDIVLNPGGPGGSGVDYLLSSLADLTRLFGTSYNVVGMDPRGVNNSGPHVDCFEGKPWVRDYYDNQYYTDFDPHSPKDVLNHWTDAGSFGDWCAQALNETARYANTPATARDMVSYIEALAESKGESKEDAKLDYYGVSYGSTLGTTFASLFPDRVGRMIIDGVVDAEEHYGGSWLNNLRLGDKSMQKFFEYCYEAGPACTFFQNDTSADGVKARFDALLADLNAHPMSVSDPTLVQFPTFLTGAELISWMLLSVYDQNTFPLTASILVECEQRNASSIFELLASAGVSKGITITIACNDMQSNYNISSPEKYQKYIDDLEGVSHYLGIAWSPVITVNCWKHSFVPPQSQIFKGFTTTHTANPILFTTNTIDPVASFADKMVQFYPGSVVLKQDVVGHGLQLAKSKCTSKYLTEFMEKGTLPPAGVVCDVEDPNPFLASAPAKRSLTRRGTPFL</sequence>
<comment type="similarity">
    <text evidence="1">Belongs to the peptidase S33 family.</text>
</comment>
<keyword evidence="6" id="KW-1185">Reference proteome</keyword>
<dbReference type="Gene3D" id="3.40.50.1820">
    <property type="entry name" value="alpha/beta hydrolase"/>
    <property type="match status" value="1"/>
</dbReference>
<evidence type="ECO:0000256" key="1">
    <source>
        <dbReference type="ARBA" id="ARBA00010088"/>
    </source>
</evidence>
<dbReference type="InterPro" id="IPR051601">
    <property type="entry name" value="Serine_prot/Carboxylest_S33"/>
</dbReference>
<name>A0A9P4QJ10_9PLEO</name>
<dbReference type="GO" id="GO:0016787">
    <property type="term" value="F:hydrolase activity"/>
    <property type="evidence" value="ECO:0007669"/>
    <property type="project" value="UniProtKB-KW"/>
</dbReference>
<feature type="domain" description="Peptidase S33 tripeptidyl aminopeptidase-like C-terminal" evidence="4">
    <location>
        <begin position="414"/>
        <end position="485"/>
    </location>
</feature>
<accession>A0A9P4QJ10</accession>
<dbReference type="PANTHER" id="PTHR43248:SF25">
    <property type="entry name" value="AB HYDROLASE-1 DOMAIN-CONTAINING PROTEIN-RELATED"/>
    <property type="match status" value="1"/>
</dbReference>
<reference evidence="5" key="1">
    <citation type="journal article" date="2020" name="Stud. Mycol.">
        <title>101 Dothideomycetes genomes: a test case for predicting lifestyles and emergence of pathogens.</title>
        <authorList>
            <person name="Haridas S."/>
            <person name="Albert R."/>
            <person name="Binder M."/>
            <person name="Bloem J."/>
            <person name="Labutti K."/>
            <person name="Salamov A."/>
            <person name="Andreopoulos B."/>
            <person name="Baker S."/>
            <person name="Barry K."/>
            <person name="Bills G."/>
            <person name="Bluhm B."/>
            <person name="Cannon C."/>
            <person name="Castanera R."/>
            <person name="Culley D."/>
            <person name="Daum C."/>
            <person name="Ezra D."/>
            <person name="Gonzalez J."/>
            <person name="Henrissat B."/>
            <person name="Kuo A."/>
            <person name="Liang C."/>
            <person name="Lipzen A."/>
            <person name="Lutzoni F."/>
            <person name="Magnuson J."/>
            <person name="Mondo S."/>
            <person name="Nolan M."/>
            <person name="Ohm R."/>
            <person name="Pangilinan J."/>
            <person name="Park H.-J."/>
            <person name="Ramirez L."/>
            <person name="Alfaro M."/>
            <person name="Sun H."/>
            <person name="Tritt A."/>
            <person name="Yoshinaga Y."/>
            <person name="Zwiers L.-H."/>
            <person name="Turgeon B."/>
            <person name="Goodwin S."/>
            <person name="Spatafora J."/>
            <person name="Crous P."/>
            <person name="Grigoriev I."/>
        </authorList>
    </citation>
    <scope>NUCLEOTIDE SEQUENCE</scope>
    <source>
        <strain evidence="5">CBS 125425</strain>
    </source>
</reference>
<dbReference type="Proteomes" id="UP000799444">
    <property type="component" value="Unassembled WGS sequence"/>
</dbReference>
<evidence type="ECO:0000259" key="3">
    <source>
        <dbReference type="Pfam" id="PF00561"/>
    </source>
</evidence>
<gene>
    <name evidence="5" type="ORF">EJ04DRAFT_506907</name>
</gene>
<evidence type="ECO:0000313" key="6">
    <source>
        <dbReference type="Proteomes" id="UP000799444"/>
    </source>
</evidence>
<dbReference type="PANTHER" id="PTHR43248">
    <property type="entry name" value="2-SUCCINYL-6-HYDROXY-2,4-CYCLOHEXADIENE-1-CARBOXYLATE SYNTHASE"/>
    <property type="match status" value="1"/>
</dbReference>
<proteinExistence type="inferred from homology"/>
<organism evidence="5 6">
    <name type="scientific">Polyplosphaeria fusca</name>
    <dbReference type="NCBI Taxonomy" id="682080"/>
    <lineage>
        <taxon>Eukaryota</taxon>
        <taxon>Fungi</taxon>
        <taxon>Dikarya</taxon>
        <taxon>Ascomycota</taxon>
        <taxon>Pezizomycotina</taxon>
        <taxon>Dothideomycetes</taxon>
        <taxon>Pleosporomycetidae</taxon>
        <taxon>Pleosporales</taxon>
        <taxon>Tetraplosphaeriaceae</taxon>
        <taxon>Polyplosphaeria</taxon>
    </lineage>
</organism>
<dbReference type="OrthoDB" id="425534at2759"/>
<dbReference type="InterPro" id="IPR029058">
    <property type="entry name" value="AB_hydrolase_fold"/>
</dbReference>
<dbReference type="Pfam" id="PF08386">
    <property type="entry name" value="Abhydrolase_4"/>
    <property type="match status" value="1"/>
</dbReference>
<dbReference type="AlphaFoldDB" id="A0A9P4QJ10"/>
<dbReference type="InterPro" id="IPR000073">
    <property type="entry name" value="AB_hydrolase_1"/>
</dbReference>
<evidence type="ECO:0000313" key="5">
    <source>
        <dbReference type="EMBL" id="KAF2726625.1"/>
    </source>
</evidence>
<comment type="caution">
    <text evidence="5">The sequence shown here is derived from an EMBL/GenBank/DDBJ whole genome shotgun (WGS) entry which is preliminary data.</text>
</comment>
<feature type="domain" description="AB hydrolase-1" evidence="3">
    <location>
        <begin position="60"/>
        <end position="253"/>
    </location>
</feature>
<dbReference type="EMBL" id="ML996421">
    <property type="protein sequence ID" value="KAF2726625.1"/>
    <property type="molecule type" value="Genomic_DNA"/>
</dbReference>
<evidence type="ECO:0000256" key="2">
    <source>
        <dbReference type="ARBA" id="ARBA00022801"/>
    </source>
</evidence>
<protein>
    <submittedName>
        <fullName evidence="5">Alpha/beta-hydrolase</fullName>
    </submittedName>
</protein>
<keyword evidence="2" id="KW-0378">Hydrolase</keyword>
<evidence type="ECO:0000259" key="4">
    <source>
        <dbReference type="Pfam" id="PF08386"/>
    </source>
</evidence>
<dbReference type="InterPro" id="IPR013595">
    <property type="entry name" value="Pept_S33_TAP-like_C"/>
</dbReference>
<dbReference type="SUPFAM" id="SSF53474">
    <property type="entry name" value="alpha/beta-Hydrolases"/>
    <property type="match status" value="1"/>
</dbReference>
<dbReference type="Pfam" id="PF00561">
    <property type="entry name" value="Abhydrolase_1"/>
    <property type="match status" value="1"/>
</dbReference>